<dbReference type="SUPFAM" id="SSF55874">
    <property type="entry name" value="ATPase domain of HSP90 chaperone/DNA topoisomerase II/histidine kinase"/>
    <property type="match status" value="1"/>
</dbReference>
<dbReference type="Pfam" id="PF13589">
    <property type="entry name" value="HATPase_c_3"/>
    <property type="match status" value="1"/>
</dbReference>
<dbReference type="Gene3D" id="3.40.50.11260">
    <property type="match status" value="1"/>
</dbReference>
<dbReference type="GeneID" id="94424179"/>
<feature type="binding site" evidence="5">
    <location>
        <position position="144"/>
    </location>
    <ligand>
        <name>ATP</name>
        <dbReference type="ChEBI" id="CHEBI:30616"/>
    </ligand>
</feature>
<feature type="region of interest" description="Disordered" evidence="7">
    <location>
        <begin position="72"/>
        <end position="112"/>
    </location>
</feature>
<evidence type="ECO:0000256" key="8">
    <source>
        <dbReference type="SAM" id="Phobius"/>
    </source>
</evidence>
<dbReference type="InterPro" id="IPR001404">
    <property type="entry name" value="Hsp90_fam"/>
</dbReference>
<dbReference type="GO" id="GO:0051082">
    <property type="term" value="F:unfolded protein binding"/>
    <property type="evidence" value="ECO:0007669"/>
    <property type="project" value="InterPro"/>
</dbReference>
<feature type="compositionally biased region" description="Basic and acidic residues" evidence="7">
    <location>
        <begin position="866"/>
        <end position="882"/>
    </location>
</feature>
<feature type="compositionally biased region" description="Basic and acidic residues" evidence="7">
    <location>
        <begin position="331"/>
        <end position="368"/>
    </location>
</feature>
<dbReference type="GO" id="GO:0140662">
    <property type="term" value="F:ATP-dependent protein folding chaperone"/>
    <property type="evidence" value="ECO:0007669"/>
    <property type="project" value="InterPro"/>
</dbReference>
<dbReference type="InterPro" id="IPR037196">
    <property type="entry name" value="HSP90_C"/>
</dbReference>
<dbReference type="InterPro" id="IPR019805">
    <property type="entry name" value="Heat_shock_protein_90_CS"/>
</dbReference>
<dbReference type="CDD" id="cd16927">
    <property type="entry name" value="HATPase_Hsp90-like"/>
    <property type="match status" value="1"/>
</dbReference>
<evidence type="ECO:0000256" key="3">
    <source>
        <dbReference type="ARBA" id="ARBA00022840"/>
    </source>
</evidence>
<comment type="similarity">
    <text evidence="1">Belongs to the heat shock protein 90 family.</text>
</comment>
<dbReference type="PROSITE" id="PS00298">
    <property type="entry name" value="HSP90"/>
    <property type="match status" value="1"/>
</dbReference>
<dbReference type="GO" id="GO:0005524">
    <property type="term" value="F:ATP binding"/>
    <property type="evidence" value="ECO:0007669"/>
    <property type="project" value="UniProtKB-KW"/>
</dbReference>
<keyword evidence="8" id="KW-0812">Transmembrane</keyword>
<name>A0A2C6LF96_9APIC</name>
<keyword evidence="2 5" id="KW-0547">Nucleotide-binding</keyword>
<feature type="region of interest" description="Disordered" evidence="7">
    <location>
        <begin position="324"/>
        <end position="368"/>
    </location>
</feature>
<dbReference type="PRINTS" id="PR00775">
    <property type="entry name" value="HEATSHOCK90"/>
</dbReference>
<feature type="binding site" evidence="5">
    <location>
        <position position="199"/>
    </location>
    <ligand>
        <name>ATP</name>
        <dbReference type="ChEBI" id="CHEBI:30616"/>
    </ligand>
</feature>
<dbReference type="Proteomes" id="UP000221165">
    <property type="component" value="Unassembled WGS sequence"/>
</dbReference>
<sequence>MTQSFHSTSSTRTPPLAEPLPHLSFAMASVHSTRRLPLAVLVVLGTMSIHGFLGIFPSSCLIPVSADEAEVASQPATAEEAPRSIPVDEGERKDPAVLTPEEQESVQKSQESHQYQAEVSRLMDIIINSLYTQREVFLRELISNAVDALEKVRFTALSEPRVMEPKKNLDIRIEYDPEAKTLTIIDTGIGMTKQDLINNLGTVAKSGTSNFLEAMAQGNDVNLIGQFGVGFYSAFLVADKVTVISKNIDDDQYIWESSADAKFQVAKDPRGNTLGRGTAVTLHLKDDATEFLSEWKLKDLTTRFSQFMSYPIYVRVSRTVTEEVPVEEEASTEKTEGEEQEKKDEDVEVKDGDERAEKKDSKPKTKTIEKKKEEWEQVNTQKAIWLRPKEEITDKEYVEFYKEVSKDWSEPLTHIHFAAEGEVEFRALLYIPKRAPMDSFSSYFGKQTSVKVYVRRVLVADKFDELLPKYLSFVKGVVDSDDLPLNVSREQLQQQKILSVISKKLVRKTLEAMRKLSLDAQKERQELQKEMEEEEDATKKEELKKQLNQKGVYDKFYDEFSRNLKLGCYEDDANRTKILKLLRFHTSKSGPDASVPLESIVTALPENQPNIYYASGDSIDQLMKAPEMQIFLKKDIEVLFFTEPMDEACIQRVNEFEGKKFVSIQKGDVQLEQTEEEKSKEKRLKKEFEPLLKWWKKLLGDKVTKVEVSKRLVDAPCAVVASEWGYSAQMEKIMKTQTFADPRHVRMMTGQKVLEINPNHKIIQHFLHVVKSDGEDNISQRDQDLAKLLYEVGKLASGFEVDDPKNVAANLIQAVAVEMSLPADSLVEEYPVPAEETEEKVADEKEEEVKEADDVGQDDDETSDQGGKEKMGDAPEQKHDEL</sequence>
<dbReference type="PANTHER" id="PTHR11528">
    <property type="entry name" value="HEAT SHOCK PROTEIN 90 FAMILY MEMBER"/>
    <property type="match status" value="1"/>
</dbReference>
<gene>
    <name evidence="9" type="ORF">CSUI_000737</name>
</gene>
<dbReference type="Gene3D" id="3.30.230.80">
    <property type="match status" value="1"/>
</dbReference>
<feature type="binding site" evidence="5">
    <location>
        <position position="489"/>
    </location>
    <ligand>
        <name>ATP</name>
        <dbReference type="ChEBI" id="CHEBI:30616"/>
    </ligand>
</feature>
<feature type="coiled-coil region" evidence="6">
    <location>
        <begin position="510"/>
        <end position="550"/>
    </location>
</feature>
<dbReference type="FunFam" id="3.30.565.10:FF:000005">
    <property type="entry name" value="Heat shock protein 90"/>
    <property type="match status" value="1"/>
</dbReference>
<feature type="binding site" evidence="5">
    <location>
        <position position="186"/>
    </location>
    <ligand>
        <name>ATP</name>
        <dbReference type="ChEBI" id="CHEBI:30616"/>
    </ligand>
</feature>
<evidence type="ECO:0000256" key="5">
    <source>
        <dbReference type="PIRSR" id="PIRSR002583-1"/>
    </source>
</evidence>
<comment type="caution">
    <text evidence="9">The sequence shown here is derived from an EMBL/GenBank/DDBJ whole genome shotgun (WGS) entry which is preliminary data.</text>
</comment>
<organism evidence="9 10">
    <name type="scientific">Cystoisospora suis</name>
    <dbReference type="NCBI Taxonomy" id="483139"/>
    <lineage>
        <taxon>Eukaryota</taxon>
        <taxon>Sar</taxon>
        <taxon>Alveolata</taxon>
        <taxon>Apicomplexa</taxon>
        <taxon>Conoidasida</taxon>
        <taxon>Coccidia</taxon>
        <taxon>Eucoccidiorida</taxon>
        <taxon>Eimeriorina</taxon>
        <taxon>Sarcocystidae</taxon>
        <taxon>Cystoisospora</taxon>
    </lineage>
</organism>
<feature type="transmembrane region" description="Helical" evidence="8">
    <location>
        <begin position="36"/>
        <end position="56"/>
    </location>
</feature>
<dbReference type="OrthoDB" id="28737at2759"/>
<evidence type="ECO:0000313" key="9">
    <source>
        <dbReference type="EMBL" id="PHJ25394.1"/>
    </source>
</evidence>
<dbReference type="SUPFAM" id="SSF54211">
    <property type="entry name" value="Ribosomal protein S5 domain 2-like"/>
    <property type="match status" value="1"/>
</dbReference>
<dbReference type="PIRSF" id="PIRSF002583">
    <property type="entry name" value="Hsp90"/>
    <property type="match status" value="1"/>
</dbReference>
<dbReference type="GO" id="GO:0016887">
    <property type="term" value="F:ATP hydrolysis activity"/>
    <property type="evidence" value="ECO:0007669"/>
    <property type="project" value="InterPro"/>
</dbReference>
<dbReference type="InterPro" id="IPR020568">
    <property type="entry name" value="Ribosomal_Su5_D2-typ_SF"/>
</dbReference>
<dbReference type="Gene3D" id="1.20.120.790">
    <property type="entry name" value="Heat shock protein 90, C-terminal domain"/>
    <property type="match status" value="1"/>
</dbReference>
<dbReference type="InterPro" id="IPR020575">
    <property type="entry name" value="Hsp90_N"/>
</dbReference>
<evidence type="ECO:0000256" key="7">
    <source>
        <dbReference type="SAM" id="MobiDB-lite"/>
    </source>
</evidence>
<feature type="binding site" evidence="5">
    <location>
        <position position="205"/>
    </location>
    <ligand>
        <name>ATP</name>
        <dbReference type="ChEBI" id="CHEBI:30616"/>
    </ligand>
</feature>
<dbReference type="HAMAP" id="MF_00505">
    <property type="entry name" value="HSP90"/>
    <property type="match status" value="1"/>
</dbReference>
<dbReference type="AlphaFoldDB" id="A0A2C6LF96"/>
<feature type="binding site" evidence="5">
    <location>
        <position position="191"/>
    </location>
    <ligand>
        <name>ATP</name>
        <dbReference type="ChEBI" id="CHEBI:30616"/>
    </ligand>
</feature>
<dbReference type="Pfam" id="PF00183">
    <property type="entry name" value="HSP90"/>
    <property type="match status" value="1"/>
</dbReference>
<dbReference type="SUPFAM" id="SSF110942">
    <property type="entry name" value="HSP90 C-terminal domain"/>
    <property type="match status" value="1"/>
</dbReference>
<accession>A0A2C6LF96</accession>
<dbReference type="Gene3D" id="3.30.565.10">
    <property type="entry name" value="Histidine kinase-like ATPase, C-terminal domain"/>
    <property type="match status" value="1"/>
</dbReference>
<proteinExistence type="inferred from homology"/>
<evidence type="ECO:0000256" key="1">
    <source>
        <dbReference type="ARBA" id="ARBA00008239"/>
    </source>
</evidence>
<feature type="binding site" evidence="5">
    <location>
        <position position="140"/>
    </location>
    <ligand>
        <name>ATP</name>
        <dbReference type="ChEBI" id="CHEBI:30616"/>
    </ligand>
</feature>
<feature type="binding site" evidence="5">
    <location>
        <begin position="226"/>
        <end position="231"/>
    </location>
    <ligand>
        <name>ATP</name>
        <dbReference type="ChEBI" id="CHEBI:30616"/>
    </ligand>
</feature>
<dbReference type="RefSeq" id="XP_067927041.1">
    <property type="nucleotide sequence ID" value="XM_068060968.1"/>
</dbReference>
<keyword evidence="8" id="KW-1133">Transmembrane helix</keyword>
<dbReference type="VEuPathDB" id="ToxoDB:CSUI_000737"/>
<dbReference type="InterPro" id="IPR036890">
    <property type="entry name" value="HATPase_C_sf"/>
</dbReference>
<feature type="compositionally biased region" description="Acidic residues" evidence="7">
    <location>
        <begin position="844"/>
        <end position="863"/>
    </location>
</feature>
<dbReference type="FunFam" id="1.20.120.790:FF:000001">
    <property type="entry name" value="Heat shock protein 90 alpha"/>
    <property type="match status" value="1"/>
</dbReference>
<feature type="binding site" evidence="5">
    <location>
        <position position="278"/>
    </location>
    <ligand>
        <name>ATP</name>
        <dbReference type="ChEBI" id="CHEBI:30616"/>
    </ligand>
</feature>
<keyword evidence="9" id="KW-0346">Stress response</keyword>
<protein>
    <submittedName>
        <fullName evidence="9">Heat shock protein 90</fullName>
    </submittedName>
</protein>
<keyword evidence="6" id="KW-0175">Coiled coil</keyword>
<keyword evidence="8" id="KW-0472">Membrane</keyword>
<feature type="region of interest" description="Disordered" evidence="7">
    <location>
        <begin position="830"/>
        <end position="882"/>
    </location>
</feature>
<evidence type="ECO:0000256" key="2">
    <source>
        <dbReference type="ARBA" id="ARBA00022741"/>
    </source>
</evidence>
<dbReference type="NCBIfam" id="NF003555">
    <property type="entry name" value="PRK05218.1"/>
    <property type="match status" value="1"/>
</dbReference>
<reference evidence="9 10" key="1">
    <citation type="journal article" date="2017" name="Int. J. Parasitol.">
        <title>The genome of the protozoan parasite Cystoisospora suis and a reverse vaccinology approach to identify vaccine candidates.</title>
        <authorList>
            <person name="Palmieri N."/>
            <person name="Shrestha A."/>
            <person name="Ruttkowski B."/>
            <person name="Beck T."/>
            <person name="Vogl C."/>
            <person name="Tomley F."/>
            <person name="Blake D.P."/>
            <person name="Joachim A."/>
        </authorList>
    </citation>
    <scope>NUCLEOTIDE SEQUENCE [LARGE SCALE GENOMIC DNA]</scope>
    <source>
        <strain evidence="9 10">Wien I</strain>
    </source>
</reference>
<feature type="binding site" evidence="5">
    <location>
        <begin position="206"/>
        <end position="207"/>
    </location>
    <ligand>
        <name>ATP</name>
        <dbReference type="ChEBI" id="CHEBI:30616"/>
    </ligand>
</feature>
<evidence type="ECO:0000256" key="4">
    <source>
        <dbReference type="ARBA" id="ARBA00023186"/>
    </source>
</evidence>
<keyword evidence="4" id="KW-0143">Chaperone</keyword>
<dbReference type="EMBL" id="MIGC01000290">
    <property type="protein sequence ID" value="PHJ25394.1"/>
    <property type="molecule type" value="Genomic_DNA"/>
</dbReference>
<evidence type="ECO:0000256" key="6">
    <source>
        <dbReference type="SAM" id="Coils"/>
    </source>
</evidence>
<keyword evidence="10" id="KW-1185">Reference proteome</keyword>
<keyword evidence="3 5" id="KW-0067">ATP-binding</keyword>
<evidence type="ECO:0000313" key="10">
    <source>
        <dbReference type="Proteomes" id="UP000221165"/>
    </source>
</evidence>